<dbReference type="InterPro" id="IPR029058">
    <property type="entry name" value="AB_hydrolase_fold"/>
</dbReference>
<dbReference type="GO" id="GO:0016787">
    <property type="term" value="F:hydrolase activity"/>
    <property type="evidence" value="ECO:0007669"/>
    <property type="project" value="InterPro"/>
</dbReference>
<accession>A0A1V0BCX4</accession>
<dbReference type="InterPro" id="IPR002925">
    <property type="entry name" value="Dienelactn_hydro"/>
</dbReference>
<organism evidence="2 3">
    <name type="scientific">Comamonas kerstersii</name>
    <dbReference type="NCBI Taxonomy" id="225992"/>
    <lineage>
        <taxon>Bacteria</taxon>
        <taxon>Pseudomonadati</taxon>
        <taxon>Pseudomonadota</taxon>
        <taxon>Betaproteobacteria</taxon>
        <taxon>Burkholderiales</taxon>
        <taxon>Comamonadaceae</taxon>
        <taxon>Comamonas</taxon>
    </lineage>
</organism>
<name>A0A1V3TGE4_9BURK</name>
<accession>A0A1V3TGE4</accession>
<dbReference type="Pfam" id="PF01738">
    <property type="entry name" value="DLH"/>
    <property type="match status" value="1"/>
</dbReference>
<reference evidence="2 3" key="1">
    <citation type="submission" date="2017-03" db="EMBL/GenBank/DDBJ databases">
        <title>Rapid Whole Genome Sequencing of Comamonas kerstersii Causing Continuous ambulatory Peritoneal Dialysis-Associated Peritonitis.</title>
        <authorList>
            <person name="Zheng B."/>
        </authorList>
    </citation>
    <scope>NUCLEOTIDE SEQUENCE [LARGE SCALE GENOMIC DNA]</scope>
    <source>
        <strain evidence="2 3">8943</strain>
    </source>
</reference>
<evidence type="ECO:0000313" key="2">
    <source>
        <dbReference type="EMBL" id="AQZ97711.1"/>
    </source>
</evidence>
<sequence>MGQFVQLTAQDGTQIPAWLAQPDGTPRGAVVVLQEIFGVNSHIRAVTDRLAARGFVAIAPALFTRLEFDVQLGYDAEAMARGIQLKAAAEALPGEGVMQDVRAAVQWVAQHSGCKVGVVGFCWGGLLTWRAAGLIEGVSAAVCYYGGGMTVPPEIARQPQVPVLAHFGAKDAHISQESVQQFSAAHPEVQVHVYDADHGFNCDQRGSYDDASAVQAKDRTLEFLDQHLKA</sequence>
<feature type="domain" description="Dienelactone hydrolase" evidence="1">
    <location>
        <begin position="15"/>
        <end position="227"/>
    </location>
</feature>
<dbReference type="EMBL" id="CP020121">
    <property type="protein sequence ID" value="AQZ97711.1"/>
    <property type="molecule type" value="Genomic_DNA"/>
</dbReference>
<dbReference type="AlphaFoldDB" id="A0A1V3TGE4"/>
<dbReference type="Proteomes" id="UP000242792">
    <property type="component" value="Chromosome"/>
</dbReference>
<dbReference type="PANTHER" id="PTHR46623">
    <property type="entry name" value="CARBOXYMETHYLENEBUTENOLIDASE-RELATED"/>
    <property type="match status" value="1"/>
</dbReference>
<gene>
    <name evidence="2" type="ORF">B5M06_04965</name>
</gene>
<dbReference type="RefSeq" id="WP_054066200.1">
    <property type="nucleotide sequence ID" value="NZ_CAUCIF010000024.1"/>
</dbReference>
<protein>
    <submittedName>
        <fullName evidence="2">Carboxymethylenebutenolidase</fullName>
    </submittedName>
</protein>
<dbReference type="OrthoDB" id="9787933at2"/>
<dbReference type="GeneID" id="83038668"/>
<dbReference type="PANTHER" id="PTHR46623:SF6">
    <property type="entry name" value="ALPHA_BETA-HYDROLASES SUPERFAMILY PROTEIN"/>
    <property type="match status" value="1"/>
</dbReference>
<dbReference type="SUPFAM" id="SSF53474">
    <property type="entry name" value="alpha/beta-Hydrolases"/>
    <property type="match status" value="1"/>
</dbReference>
<evidence type="ECO:0000259" key="1">
    <source>
        <dbReference type="Pfam" id="PF01738"/>
    </source>
</evidence>
<evidence type="ECO:0000313" key="3">
    <source>
        <dbReference type="Proteomes" id="UP000242792"/>
    </source>
</evidence>
<dbReference type="InterPro" id="IPR051049">
    <property type="entry name" value="Dienelactone_hydrolase-like"/>
</dbReference>
<dbReference type="Gene3D" id="3.40.50.1820">
    <property type="entry name" value="alpha/beta hydrolase"/>
    <property type="match status" value="1"/>
</dbReference>
<proteinExistence type="predicted"/>
<dbReference type="KEGG" id="cke:B5M06_04965"/>